<sequence>MSHFSYIKTRIRDLEELQAALTDLEIEWKPGPRQVKGYQGQTCTANVVIEQPNGHDIGFAWNGEEYALVADLQFWKQPLSVEGFLSQVVQRYAYQKIVNETARQGFEVTAQQQQKDGSIRVVVQRWSS</sequence>
<accession>A0A8J7AJV0</accession>
<dbReference type="PANTHER" id="PTHR39638:SF2">
    <property type="entry name" value="YCF35"/>
    <property type="match status" value="1"/>
</dbReference>
<reference evidence="1" key="1">
    <citation type="submission" date="2020-10" db="EMBL/GenBank/DDBJ databases">
        <authorList>
            <person name="Castelo-Branco R."/>
            <person name="Eusebio N."/>
            <person name="Adriana R."/>
            <person name="Vieira A."/>
            <person name="Brugerolle De Fraissinette N."/>
            <person name="Rezende De Castro R."/>
            <person name="Schneider M.P."/>
            <person name="Vasconcelos V."/>
            <person name="Leao P.N."/>
        </authorList>
    </citation>
    <scope>NUCLEOTIDE SEQUENCE</scope>
    <source>
        <strain evidence="1">LEGE 07310</strain>
    </source>
</reference>
<dbReference type="RefSeq" id="WP_193909275.1">
    <property type="nucleotide sequence ID" value="NZ_JADEXG010000043.1"/>
</dbReference>
<keyword evidence="2" id="KW-1185">Reference proteome</keyword>
<dbReference type="InterPro" id="IPR009666">
    <property type="entry name" value="Uncharacterised_Ycf35"/>
</dbReference>
<organism evidence="1 2">
    <name type="scientific">Vasconcelosia minhoensis LEGE 07310</name>
    <dbReference type="NCBI Taxonomy" id="915328"/>
    <lineage>
        <taxon>Bacteria</taxon>
        <taxon>Bacillati</taxon>
        <taxon>Cyanobacteriota</taxon>
        <taxon>Cyanophyceae</taxon>
        <taxon>Nodosilineales</taxon>
        <taxon>Cymatolegaceae</taxon>
        <taxon>Vasconcelosia</taxon>
        <taxon>Vasconcelosia minhoensis</taxon>
    </lineage>
</organism>
<protein>
    <submittedName>
        <fullName evidence="1">DUF1257 domain-containing protein</fullName>
    </submittedName>
</protein>
<dbReference type="Proteomes" id="UP000636505">
    <property type="component" value="Unassembled WGS sequence"/>
</dbReference>
<dbReference type="AlphaFoldDB" id="A0A8J7AJV0"/>
<gene>
    <name evidence="1" type="ORF">IQ241_16780</name>
</gene>
<comment type="caution">
    <text evidence="1">The sequence shown here is derived from an EMBL/GenBank/DDBJ whole genome shotgun (WGS) entry which is preliminary data.</text>
</comment>
<proteinExistence type="predicted"/>
<dbReference type="EMBL" id="JADEXG010000043">
    <property type="protein sequence ID" value="MBE9078928.1"/>
    <property type="molecule type" value="Genomic_DNA"/>
</dbReference>
<dbReference type="Pfam" id="PF06868">
    <property type="entry name" value="DUF1257"/>
    <property type="match status" value="1"/>
</dbReference>
<evidence type="ECO:0000313" key="1">
    <source>
        <dbReference type="EMBL" id="MBE9078928.1"/>
    </source>
</evidence>
<dbReference type="PANTHER" id="PTHR39638">
    <property type="entry name" value="YCF35"/>
    <property type="match status" value="1"/>
</dbReference>
<name>A0A8J7AJV0_9CYAN</name>
<evidence type="ECO:0000313" key="2">
    <source>
        <dbReference type="Proteomes" id="UP000636505"/>
    </source>
</evidence>